<evidence type="ECO:0000256" key="1">
    <source>
        <dbReference type="ARBA" id="ARBA00001024"/>
    </source>
</evidence>
<dbReference type="GO" id="GO:0046461">
    <property type="term" value="P:neutral lipid catabolic process"/>
    <property type="evidence" value="ECO:0007669"/>
    <property type="project" value="TreeGrafter"/>
</dbReference>
<dbReference type="FunCoup" id="A0A168MTA2">
    <property type="interactions" value="89"/>
</dbReference>
<evidence type="ECO:0000256" key="18">
    <source>
        <dbReference type="SAM" id="SignalP"/>
    </source>
</evidence>
<dbReference type="InParanoid" id="A0A168MTA2"/>
<dbReference type="STRING" id="4829.A0A168MTA2"/>
<dbReference type="Gene3D" id="3.40.50.1820">
    <property type="entry name" value="alpha/beta hydrolase"/>
    <property type="match status" value="1"/>
</dbReference>
<evidence type="ECO:0000256" key="7">
    <source>
        <dbReference type="ARBA" id="ARBA00022692"/>
    </source>
</evidence>
<protein>
    <recommendedName>
        <fullName evidence="6">triacylglycerol lipase</fullName>
        <ecNumber evidence="6">3.1.1.3</ecNumber>
    </recommendedName>
    <alternativeName>
        <fullName evidence="17">Autophagy-related protein 15</fullName>
    </alternativeName>
</protein>
<dbReference type="GO" id="GO:0034727">
    <property type="term" value="P:piecemeal microautophagy of the nucleus"/>
    <property type="evidence" value="ECO:0007669"/>
    <property type="project" value="TreeGrafter"/>
</dbReference>
<dbReference type="OMA" id="SWSVDIR"/>
<dbReference type="Pfam" id="PF26363">
    <property type="entry name" value="Phospholipase-like"/>
    <property type="match status" value="1"/>
</dbReference>
<organism evidence="19">
    <name type="scientific">Absidia glauca</name>
    <name type="common">Pin mould</name>
    <dbReference type="NCBI Taxonomy" id="4829"/>
    <lineage>
        <taxon>Eukaryota</taxon>
        <taxon>Fungi</taxon>
        <taxon>Fungi incertae sedis</taxon>
        <taxon>Mucoromycota</taxon>
        <taxon>Mucoromycotina</taxon>
        <taxon>Mucoromycetes</taxon>
        <taxon>Mucorales</taxon>
        <taxon>Cunninghamellaceae</taxon>
        <taxon>Absidia</taxon>
    </lineage>
</organism>
<evidence type="ECO:0000256" key="5">
    <source>
        <dbReference type="ARBA" id="ARBA00011137"/>
    </source>
</evidence>
<evidence type="ECO:0000256" key="6">
    <source>
        <dbReference type="ARBA" id="ARBA00013279"/>
    </source>
</evidence>
<dbReference type="GO" id="GO:0034496">
    <property type="term" value="P:multivesicular body membrane disassembly"/>
    <property type="evidence" value="ECO:0007669"/>
    <property type="project" value="TreeGrafter"/>
</dbReference>
<sequence>MIGRLLLLYSIIFYTFSASTPPETTFSLTHAYYHDRRTNSISRYQRHAHASTRQDAFVVKTATHSFSRRVPNVTDRATVISLAKMAYDAYTAIGGDDWYDLDNPSWPINDTFGWQEDGFRGHVFSNDDASILVIAIKGTTAGLFSGGPTGDKDKMNVSWHGRNMTRDLPSCFILGKGLQDNLLFSCCCGRISRVWTPVCECYRGNDYICEEQCLQNTIQKEDLYYDHALAIYRDISDRYETATVFLTGHSLGGALATLVGLTYDAPAVSFESPGDRLAAKRLHLPHGPSALTPIYHFGHTADPIFVGLCTGVSSACWYGGFAIETRCHTGKACVWDTVNSHNWKVNIASHRIGDIIEKILNVPEEFPLPQCRVERDCMDCGLWDFPDNRDTSLVMDLSRHCS</sequence>
<keyword evidence="14" id="KW-0443">Lipid metabolism</keyword>
<dbReference type="GO" id="GO:0006660">
    <property type="term" value="P:phosphatidylserine catabolic process"/>
    <property type="evidence" value="ECO:0007669"/>
    <property type="project" value="TreeGrafter"/>
</dbReference>
<evidence type="ECO:0000256" key="3">
    <source>
        <dbReference type="ARBA" id="ARBA00004343"/>
    </source>
</evidence>
<keyword evidence="9" id="KW-0378">Hydrolase</keyword>
<dbReference type="InterPro" id="IPR029058">
    <property type="entry name" value="AB_hydrolase_fold"/>
</dbReference>
<comment type="similarity">
    <text evidence="4">Belongs to the AB hydrolase superfamily. Lipase family.</text>
</comment>
<evidence type="ECO:0000256" key="10">
    <source>
        <dbReference type="ARBA" id="ARBA00022963"/>
    </source>
</evidence>
<keyword evidence="11" id="KW-0735">Signal-anchor</keyword>
<dbReference type="GO" id="GO:0004620">
    <property type="term" value="F:phospholipase activity"/>
    <property type="evidence" value="ECO:0007669"/>
    <property type="project" value="TreeGrafter"/>
</dbReference>
<dbReference type="EC" id="3.1.1.3" evidence="6"/>
<accession>A0A168MTA2</accession>
<dbReference type="GO" id="GO:0032585">
    <property type="term" value="C:multivesicular body membrane"/>
    <property type="evidence" value="ECO:0007669"/>
    <property type="project" value="UniProtKB-SubCell"/>
</dbReference>
<keyword evidence="7" id="KW-0812">Transmembrane</keyword>
<evidence type="ECO:0000313" key="20">
    <source>
        <dbReference type="Proteomes" id="UP000078561"/>
    </source>
</evidence>
<evidence type="ECO:0000256" key="17">
    <source>
        <dbReference type="ARBA" id="ARBA00029828"/>
    </source>
</evidence>
<dbReference type="OrthoDB" id="58570at2759"/>
<keyword evidence="16" id="KW-0325">Glycoprotein</keyword>
<feature type="chain" id="PRO_5007899058" description="triacylglycerol lipase" evidence="18">
    <location>
        <begin position="18"/>
        <end position="402"/>
    </location>
</feature>
<dbReference type="SUPFAM" id="SSF53474">
    <property type="entry name" value="alpha/beta-Hydrolases"/>
    <property type="match status" value="1"/>
</dbReference>
<name>A0A168MTA2_ABSGL</name>
<evidence type="ECO:0000256" key="8">
    <source>
        <dbReference type="ARBA" id="ARBA00022753"/>
    </source>
</evidence>
<evidence type="ECO:0000256" key="16">
    <source>
        <dbReference type="ARBA" id="ARBA00023180"/>
    </source>
</evidence>
<evidence type="ECO:0000256" key="14">
    <source>
        <dbReference type="ARBA" id="ARBA00023098"/>
    </source>
</evidence>
<comment type="subcellular location">
    <subcellularLocation>
        <location evidence="3">Endosome</location>
        <location evidence="3">Multivesicular body membrane</location>
        <topology evidence="3">Single-pass type II membrane protein</topology>
    </subcellularLocation>
    <subcellularLocation>
        <location evidence="2">Prevacuolar compartment membrane</location>
        <topology evidence="2">Single-pass type II membrane protein</topology>
    </subcellularLocation>
</comment>
<evidence type="ECO:0000256" key="15">
    <source>
        <dbReference type="ARBA" id="ARBA00023136"/>
    </source>
</evidence>
<evidence type="ECO:0000256" key="9">
    <source>
        <dbReference type="ARBA" id="ARBA00022801"/>
    </source>
</evidence>
<keyword evidence="10" id="KW-0442">Lipid degradation</keyword>
<dbReference type="PANTHER" id="PTHR47175">
    <property type="entry name" value="LIPASE ATG15-RELATED"/>
    <property type="match status" value="1"/>
</dbReference>
<comment type="catalytic activity">
    <reaction evidence="1">
        <text>a triacylglycerol + H2O = a diacylglycerol + a fatty acid + H(+)</text>
        <dbReference type="Rhea" id="RHEA:12044"/>
        <dbReference type="ChEBI" id="CHEBI:15377"/>
        <dbReference type="ChEBI" id="CHEBI:15378"/>
        <dbReference type="ChEBI" id="CHEBI:17855"/>
        <dbReference type="ChEBI" id="CHEBI:18035"/>
        <dbReference type="ChEBI" id="CHEBI:28868"/>
        <dbReference type="EC" id="3.1.1.3"/>
    </reaction>
</comment>
<proteinExistence type="inferred from homology"/>
<comment type="subunit">
    <text evidence="5">Binds to both phosphatidylinositol (PI) and phosphatidylinositol 3,5-bisphosphate (PIP2).</text>
</comment>
<dbReference type="Proteomes" id="UP000078561">
    <property type="component" value="Unassembled WGS sequence"/>
</dbReference>
<dbReference type="PANTHER" id="PTHR47175:SF2">
    <property type="entry name" value="LIPASE ATG15-RELATED"/>
    <property type="match status" value="1"/>
</dbReference>
<evidence type="ECO:0000313" key="19">
    <source>
        <dbReference type="EMBL" id="SAL99157.1"/>
    </source>
</evidence>
<dbReference type="EMBL" id="LT552482">
    <property type="protein sequence ID" value="SAL99157.1"/>
    <property type="molecule type" value="Genomic_DNA"/>
</dbReference>
<reference evidence="19" key="1">
    <citation type="submission" date="2016-04" db="EMBL/GenBank/DDBJ databases">
        <authorList>
            <person name="Evans L.H."/>
            <person name="Alamgir A."/>
            <person name="Owens N."/>
            <person name="Weber N.D."/>
            <person name="Virtaneva K."/>
            <person name="Barbian K."/>
            <person name="Babar A."/>
            <person name="Rosenke K."/>
        </authorList>
    </citation>
    <scope>NUCLEOTIDE SEQUENCE [LARGE SCALE GENOMIC DNA]</scope>
    <source>
        <strain evidence="19">CBS 101.48</strain>
    </source>
</reference>
<evidence type="ECO:0000256" key="11">
    <source>
        <dbReference type="ARBA" id="ARBA00022968"/>
    </source>
</evidence>
<dbReference type="GO" id="GO:0004806">
    <property type="term" value="F:triacylglycerol lipase activity"/>
    <property type="evidence" value="ECO:0007669"/>
    <property type="project" value="UniProtKB-EC"/>
</dbReference>
<evidence type="ECO:0000256" key="13">
    <source>
        <dbReference type="ARBA" id="ARBA00023006"/>
    </source>
</evidence>
<dbReference type="AlphaFoldDB" id="A0A168MTA2"/>
<evidence type="ECO:0000256" key="2">
    <source>
        <dbReference type="ARBA" id="ARBA00004270"/>
    </source>
</evidence>
<keyword evidence="20" id="KW-1185">Reference proteome</keyword>
<keyword evidence="12" id="KW-1133">Transmembrane helix</keyword>
<dbReference type="InterPro" id="IPR050805">
    <property type="entry name" value="ATG15_Lipase"/>
</dbReference>
<keyword evidence="15" id="KW-0472">Membrane</keyword>
<gene>
    <name evidence="19" type="primary">ABSGL_04738.1 scaffold 5764</name>
</gene>
<evidence type="ECO:0000256" key="12">
    <source>
        <dbReference type="ARBA" id="ARBA00022989"/>
    </source>
</evidence>
<keyword evidence="18" id="KW-0732">Signal</keyword>
<dbReference type="GO" id="GO:0005775">
    <property type="term" value="C:vacuolar lumen"/>
    <property type="evidence" value="ECO:0007669"/>
    <property type="project" value="TreeGrafter"/>
</dbReference>
<keyword evidence="8" id="KW-0967">Endosome</keyword>
<keyword evidence="13" id="KW-0072">Autophagy</keyword>
<evidence type="ECO:0000256" key="4">
    <source>
        <dbReference type="ARBA" id="ARBA00010701"/>
    </source>
</evidence>
<feature type="signal peptide" evidence="18">
    <location>
        <begin position="1"/>
        <end position="17"/>
    </location>
</feature>